<comment type="caution">
    <text evidence="2">The sequence shown here is derived from an EMBL/GenBank/DDBJ whole genome shotgun (WGS) entry which is preliminary data.</text>
</comment>
<feature type="compositionally biased region" description="Basic and acidic residues" evidence="1">
    <location>
        <begin position="544"/>
        <end position="556"/>
    </location>
</feature>
<gene>
    <name evidence="2" type="ORF">CDV36_008776</name>
</gene>
<sequence length="556" mass="62844">MPALEQTITIVNNSGKIIKTGKQLYSIFKDAQGTYKEKKAEIKSERAALQRSQSFDPRDLPPQQPAYIDDDAHYYPPQQPRYIDDGDRYYPPRAFDQRSQASSRRSGRSRSVTSQSRRPRDDYYDTRSRPALTMDNLKTHSEVSSVTPSRAPPRTYQNPYAETIPMDLAIPAQSQLARVEMARSVAPSAYGPGGGAMVQRNRSTGELVKMKPHKEIDMDLAYGNIPPDLAERTDLDPQYGTEKEAKALVHRVEGILTEAKCLHHSATTTMAQLQKDPDSAAAVALSLAELSKLVKKSSPAFLMLLKSGSPAVFSLLSSPHFLIGSSIAVGVTVVCFGGWKIVQRVKEQQQAREALMYESMDRPAPMRTQSEYTPRRAPTEYSAGMDEALIIEDDLSEVSSIETWRRGIVPYGEDERVDMELITPLANKENVDRYGDDFDVKSRRSTRTTKTNKTSKTTDSHRSHRSHRSDASERSHRSHRSRRDDESIADSERSHRSSRSKRSEKIETRSIDSRDSRSRKDDMDVVFRPKSHRNSNNMLKALFKSKEKKERELVMA</sequence>
<organism evidence="2 3">
    <name type="scientific">Fusarium kuroshium</name>
    <dbReference type="NCBI Taxonomy" id="2010991"/>
    <lineage>
        <taxon>Eukaryota</taxon>
        <taxon>Fungi</taxon>
        <taxon>Dikarya</taxon>
        <taxon>Ascomycota</taxon>
        <taxon>Pezizomycotina</taxon>
        <taxon>Sordariomycetes</taxon>
        <taxon>Hypocreomycetidae</taxon>
        <taxon>Hypocreales</taxon>
        <taxon>Nectriaceae</taxon>
        <taxon>Fusarium</taxon>
        <taxon>Fusarium solani species complex</taxon>
    </lineage>
</organism>
<feature type="compositionally biased region" description="Basic and acidic residues" evidence="1">
    <location>
        <begin position="482"/>
        <end position="527"/>
    </location>
</feature>
<evidence type="ECO:0000256" key="1">
    <source>
        <dbReference type="SAM" id="MobiDB-lite"/>
    </source>
</evidence>
<keyword evidence="3" id="KW-1185">Reference proteome</keyword>
<accession>A0A3M2S208</accession>
<evidence type="ECO:0000313" key="2">
    <source>
        <dbReference type="EMBL" id="RMJ11574.1"/>
    </source>
</evidence>
<feature type="region of interest" description="Disordered" evidence="1">
    <location>
        <begin position="46"/>
        <end position="158"/>
    </location>
</feature>
<proteinExistence type="predicted"/>
<dbReference type="EMBL" id="NKUJ01000163">
    <property type="protein sequence ID" value="RMJ11574.1"/>
    <property type="molecule type" value="Genomic_DNA"/>
</dbReference>
<feature type="region of interest" description="Disordered" evidence="1">
    <location>
        <begin position="436"/>
        <end position="556"/>
    </location>
</feature>
<feature type="compositionally biased region" description="Basic and acidic residues" evidence="1">
    <location>
        <begin position="118"/>
        <end position="128"/>
    </location>
</feature>
<evidence type="ECO:0000313" key="3">
    <source>
        <dbReference type="Proteomes" id="UP000277212"/>
    </source>
</evidence>
<name>A0A3M2S208_9HYPO</name>
<dbReference type="OrthoDB" id="5402307at2759"/>
<reference evidence="2 3" key="1">
    <citation type="submission" date="2017-06" db="EMBL/GenBank/DDBJ databases">
        <title>Comparative genomic analysis of Ambrosia Fusariam Clade fungi.</title>
        <authorList>
            <person name="Stajich J.E."/>
            <person name="Carrillo J."/>
            <person name="Kijimoto T."/>
            <person name="Eskalen A."/>
            <person name="O'Donnell K."/>
            <person name="Kasson M."/>
        </authorList>
    </citation>
    <scope>NUCLEOTIDE SEQUENCE [LARGE SCALE GENOMIC DNA]</scope>
    <source>
        <strain evidence="2">UCR3666</strain>
    </source>
</reference>
<feature type="compositionally biased region" description="Low complexity" evidence="1">
    <location>
        <begin position="97"/>
        <end position="116"/>
    </location>
</feature>
<dbReference type="AlphaFoldDB" id="A0A3M2S208"/>
<protein>
    <submittedName>
        <fullName evidence="2">Uncharacterized protein</fullName>
    </submittedName>
</protein>
<dbReference type="STRING" id="2010991.A0A3M2S208"/>
<dbReference type="Proteomes" id="UP000277212">
    <property type="component" value="Unassembled WGS sequence"/>
</dbReference>